<keyword evidence="1" id="KW-0812">Transmembrane</keyword>
<protein>
    <submittedName>
        <fullName evidence="3">Uncharacterized protein</fullName>
    </submittedName>
</protein>
<gene>
    <name evidence="2" type="ORF">CNMCM5623_002141</name>
    <name evidence="3" type="ORF">CNMCM7691_000040</name>
</gene>
<feature type="transmembrane region" description="Helical" evidence="1">
    <location>
        <begin position="79"/>
        <end position="106"/>
    </location>
</feature>
<evidence type="ECO:0000256" key="1">
    <source>
        <dbReference type="SAM" id="Phobius"/>
    </source>
</evidence>
<evidence type="ECO:0000313" key="4">
    <source>
        <dbReference type="Proteomes" id="UP000641853"/>
    </source>
</evidence>
<name>A0A8H6QX90_9EURO</name>
<keyword evidence="1" id="KW-1133">Transmembrane helix</keyword>
<feature type="transmembrane region" description="Helical" evidence="1">
    <location>
        <begin position="35"/>
        <end position="59"/>
    </location>
</feature>
<sequence>MAIIWGLDLHEIQWNKFKGAKMFNRAYHLRRTKMIIYQMAMIFCVISESVGTAALSDYLDQQDDIQKQHPEVKVHNNDFIGAASYNIFVGVSVATIFGAAFFFDLFWPERHESKSVRLAWKISAVVVSVMMLGSALTMTIITATHSARITGTDAASATKYWAEAAKKPALQYRTNPKAITSVVFAWPGWVATVASTAILLMSHKHDDEVGPKSNYGRETESVPAIQETETEGKTTTVYAGIKLFQVASGQLLHQISGGNYSSVDSVVFLKEHIELAVAYEIEDMVWVSRNGERIIGLPIDYRPYEIRVQGNVVALGTWSHGIVIL</sequence>
<dbReference type="Proteomes" id="UP000654922">
    <property type="component" value="Unassembled WGS sequence"/>
</dbReference>
<keyword evidence="4" id="KW-1185">Reference proteome</keyword>
<organism evidence="3 4">
    <name type="scientific">Aspergillus felis</name>
    <dbReference type="NCBI Taxonomy" id="1287682"/>
    <lineage>
        <taxon>Eukaryota</taxon>
        <taxon>Fungi</taxon>
        <taxon>Dikarya</taxon>
        <taxon>Ascomycota</taxon>
        <taxon>Pezizomycotina</taxon>
        <taxon>Eurotiomycetes</taxon>
        <taxon>Eurotiomycetidae</taxon>
        <taxon>Eurotiales</taxon>
        <taxon>Aspergillaceae</taxon>
        <taxon>Aspergillus</taxon>
        <taxon>Aspergillus subgen. Fumigati</taxon>
    </lineage>
</organism>
<feature type="transmembrane region" description="Helical" evidence="1">
    <location>
        <begin position="178"/>
        <end position="200"/>
    </location>
</feature>
<evidence type="ECO:0000313" key="3">
    <source>
        <dbReference type="EMBL" id="KAF7180911.1"/>
    </source>
</evidence>
<dbReference type="EMBL" id="JACBAE010001242">
    <property type="protein sequence ID" value="KAF7169411.1"/>
    <property type="molecule type" value="Genomic_DNA"/>
</dbReference>
<accession>A0A8H6QX90</accession>
<dbReference type="Proteomes" id="UP000641853">
    <property type="component" value="Unassembled WGS sequence"/>
</dbReference>
<evidence type="ECO:0000313" key="2">
    <source>
        <dbReference type="EMBL" id="KAF7169411.1"/>
    </source>
</evidence>
<reference evidence="3" key="1">
    <citation type="submission" date="2020-06" db="EMBL/GenBank/DDBJ databases">
        <title>Draft genome sequences of strains closely related to Aspergillus parafelis and Aspergillus hiratsukae.</title>
        <authorList>
            <person name="Dos Santos R.A.C."/>
            <person name="Rivero-Menendez O."/>
            <person name="Steenwyk J.L."/>
            <person name="Mead M.E."/>
            <person name="Goldman G.H."/>
            <person name="Alastruey-Izquierdo A."/>
            <person name="Rokas A."/>
        </authorList>
    </citation>
    <scope>NUCLEOTIDE SEQUENCE</scope>
    <source>
        <strain evidence="2">CNM-CM5623</strain>
        <strain evidence="3">CNM-CM7691</strain>
    </source>
</reference>
<keyword evidence="1" id="KW-0472">Membrane</keyword>
<dbReference type="AlphaFoldDB" id="A0A8H6QX90"/>
<comment type="caution">
    <text evidence="3">The sequence shown here is derived from an EMBL/GenBank/DDBJ whole genome shotgun (WGS) entry which is preliminary data.</text>
</comment>
<dbReference type="EMBL" id="JACBAG010001827">
    <property type="protein sequence ID" value="KAF7180911.1"/>
    <property type="molecule type" value="Genomic_DNA"/>
</dbReference>
<proteinExistence type="predicted"/>
<dbReference type="OrthoDB" id="3596006at2759"/>
<feature type="transmembrane region" description="Helical" evidence="1">
    <location>
        <begin position="118"/>
        <end position="141"/>
    </location>
</feature>